<dbReference type="Gene3D" id="3.10.105.10">
    <property type="entry name" value="Dipeptide-binding Protein, Domain 3"/>
    <property type="match status" value="1"/>
</dbReference>
<dbReference type="AlphaFoldDB" id="K8XDL8"/>
<proteinExistence type="predicted"/>
<dbReference type="GO" id="GO:0015833">
    <property type="term" value="P:peptide transport"/>
    <property type="evidence" value="ECO:0007669"/>
    <property type="project" value="TreeGrafter"/>
</dbReference>
<feature type="domain" description="Solute-binding protein family 5" evidence="1">
    <location>
        <begin position="107"/>
        <end position="476"/>
    </location>
</feature>
<dbReference type="PANTHER" id="PTHR30290:SF65">
    <property type="entry name" value="MONOACYL PHOSPHATIDYLINOSITOL TETRAMANNOSIDE-BINDING PROTEIN LPQW-RELATED"/>
    <property type="match status" value="1"/>
</dbReference>
<dbReference type="GO" id="GO:1904680">
    <property type="term" value="F:peptide transmembrane transporter activity"/>
    <property type="evidence" value="ECO:0007669"/>
    <property type="project" value="TreeGrafter"/>
</dbReference>
<dbReference type="PANTHER" id="PTHR30290">
    <property type="entry name" value="PERIPLASMIC BINDING COMPONENT OF ABC TRANSPORTER"/>
    <property type="match status" value="1"/>
</dbReference>
<dbReference type="Pfam" id="PF00496">
    <property type="entry name" value="SBP_bac_5"/>
    <property type="match status" value="1"/>
</dbReference>
<dbReference type="Proteomes" id="UP000005951">
    <property type="component" value="Unassembled WGS sequence"/>
</dbReference>
<dbReference type="Gene3D" id="3.40.190.10">
    <property type="entry name" value="Periplasmic binding protein-like II"/>
    <property type="match status" value="1"/>
</dbReference>
<sequence>MPASHSTRRGAHTRRGRITAVSGAGLLATVVLAGSLVGCSEEGEQIPSIGYAIDNTVTTYNANSVAGAVSGARQAFARVLPGFNYTGPEGGPVADTDIGTANAMPGDALTIQYKLNPNSVYSDGVPMSCDDLVLTWAANSGRFPMFDAASTAGYSDIDRVDCQTGAKDAVVTFKAGRTVTDWKSLFGATSMMPAHVVASAAGVPDIVAAVQNSDADALTRVADFWNDGWTMAPGDLDLAKFPASGPYKVESFSEDEGLVLVANDRWWGNRPATSRIVVWPKSSDVSARIGDGSVEVVDVAAGSAPDLDLGGFDVTEVPSRSVEQFVLSTSGLFENAAGRRAFAACLPREELASKFGIATEPDEAGAASGGPVDTRVTAPDSLVHESVAGAVGGRYETPDTAAAADALADTGNTSATVRVGYLGPNPRRAEIVAAVAAACAPAGITVQDVASPEFTPSMLREGQVDVVLAGTAAAPGAAGTAAATTAMYALRSGIRSNFGDYSNGRVDQIVDQLAVDSSTATQLSLSTEAENILWSDVPTVPLFDQPRTVAFATGLQAGAINPTRSGAGWNMDRWVLRR</sequence>
<protein>
    <submittedName>
        <fullName evidence="2">Dipeptide-binding protein</fullName>
    </submittedName>
</protein>
<dbReference type="SUPFAM" id="SSF53850">
    <property type="entry name" value="Periplasmic binding protein-like II"/>
    <property type="match status" value="1"/>
</dbReference>
<organism evidence="2 3">
    <name type="scientific">Rhodococcus opacus M213</name>
    <dbReference type="NCBI Taxonomy" id="1129896"/>
    <lineage>
        <taxon>Bacteria</taxon>
        <taxon>Bacillati</taxon>
        <taxon>Actinomycetota</taxon>
        <taxon>Actinomycetes</taxon>
        <taxon>Mycobacteriales</taxon>
        <taxon>Nocardiaceae</taxon>
        <taxon>Rhodococcus</taxon>
    </lineage>
</organism>
<dbReference type="Gene3D" id="3.90.76.10">
    <property type="entry name" value="Dipeptide-binding Protein, Domain 1"/>
    <property type="match status" value="1"/>
</dbReference>
<name>K8XDL8_RHOOP</name>
<reference evidence="2 3" key="1">
    <citation type="journal article" date="2013" name="Genome Announc.">
        <title>Draft Genome Sequence of Rhodococcus opacus Strain M213 Shows a Diverse Catabolic Potential.</title>
        <authorList>
            <person name="Pathak A."/>
            <person name="Green S.J."/>
            <person name="Ogram A."/>
            <person name="Chauhan A."/>
        </authorList>
    </citation>
    <scope>NUCLEOTIDE SEQUENCE [LARGE SCALE GENOMIC DNA]</scope>
    <source>
        <strain evidence="2 3">M213</strain>
    </source>
</reference>
<dbReference type="RefSeq" id="WP_005260888.1">
    <property type="nucleotide sequence ID" value="NZ_AJYC02000080.1"/>
</dbReference>
<evidence type="ECO:0000259" key="1">
    <source>
        <dbReference type="Pfam" id="PF00496"/>
    </source>
</evidence>
<dbReference type="InterPro" id="IPR000914">
    <property type="entry name" value="SBP_5_dom"/>
</dbReference>
<dbReference type="InterPro" id="IPR039424">
    <property type="entry name" value="SBP_5"/>
</dbReference>
<comment type="caution">
    <text evidence="2">The sequence shown here is derived from an EMBL/GenBank/DDBJ whole genome shotgun (WGS) entry which is preliminary data.</text>
</comment>
<evidence type="ECO:0000313" key="2">
    <source>
        <dbReference type="EMBL" id="EKT79643.1"/>
    </source>
</evidence>
<accession>K8XDL8</accession>
<gene>
    <name evidence="2" type="ORF">WSS_A26280</name>
</gene>
<dbReference type="EMBL" id="AJYC02000080">
    <property type="protein sequence ID" value="EKT79643.1"/>
    <property type="molecule type" value="Genomic_DNA"/>
</dbReference>
<evidence type="ECO:0000313" key="3">
    <source>
        <dbReference type="Proteomes" id="UP000005951"/>
    </source>
</evidence>